<dbReference type="PATRIC" id="fig|1618207.4.peg.1923"/>
<dbReference type="GO" id="GO:0004177">
    <property type="term" value="F:aminopeptidase activity"/>
    <property type="evidence" value="ECO:0007669"/>
    <property type="project" value="TreeGrafter"/>
</dbReference>
<dbReference type="Gene3D" id="3.60.70.12">
    <property type="entry name" value="L-amino peptidase D-ALA esterase/amidase"/>
    <property type="match status" value="1"/>
</dbReference>
<gene>
    <name evidence="2" type="ORF">UM93_09500</name>
</gene>
<dbReference type="Pfam" id="PF03576">
    <property type="entry name" value="Peptidase_S58"/>
    <property type="match status" value="1"/>
</dbReference>
<evidence type="ECO:0000313" key="3">
    <source>
        <dbReference type="Proteomes" id="UP000061839"/>
    </source>
</evidence>
<dbReference type="PANTHER" id="PTHR36512:SF3">
    <property type="entry name" value="BLR5678 PROTEIN"/>
    <property type="match status" value="1"/>
</dbReference>
<dbReference type="Proteomes" id="UP000061839">
    <property type="component" value="Chromosome"/>
</dbReference>
<dbReference type="SUPFAM" id="SSF56266">
    <property type="entry name" value="DmpA/ArgJ-like"/>
    <property type="match status" value="1"/>
</dbReference>
<accession>A0A0D4BZD8</accession>
<dbReference type="OrthoDB" id="9808347at2"/>
<dbReference type="EMBL" id="CP011005">
    <property type="protein sequence ID" value="AJT41688.1"/>
    <property type="molecule type" value="Genomic_DNA"/>
</dbReference>
<reference evidence="2 3" key="1">
    <citation type="journal article" date="2015" name="Genome Announc.">
        <title>Complete Genome Sequencing of Protease-Producing Novel Arthrobacter sp. Strain IHBB 11108 Using PacBio Single-Molecule Real-Time Sequencing Technology.</title>
        <authorList>
            <person name="Kiran S."/>
            <person name="Swarnkar M.K."/>
            <person name="Pal M."/>
            <person name="Thakur R."/>
            <person name="Tewari R."/>
            <person name="Singh A.K."/>
            <person name="Gulati A."/>
        </authorList>
    </citation>
    <scope>NUCLEOTIDE SEQUENCE [LARGE SCALE GENOMIC DNA]</scope>
    <source>
        <strain evidence="2 3">IHBB 11108</strain>
    </source>
</reference>
<sequence length="315" mass="31652">MTENVGVSGGQLTDVPGVLVGQAERIGEGWLTGVSVVIPPAGSIGAVDVRGGGPGTHETDALDPTTLVPTVDAVALTGGSAYGLAAAHGVMRWCEEQGRGFEVLGGRVPIVPAAAIFDLGRGGDFSLRPDSELGYQAAQDANTGQVRRGNVGAGTGATLGRGIFKGGVGTASVRMRGLNSEVVIGALVVVNALGHPLGADETLRNLDSVPGLNTTLAVVASNARLSPAQAKRTSVAAHAGMARALAPIHTLLDGDTIFTLATGELELKGQGPADVIPLVELQSLAAVAVQAAIEDAIAAAETITTPVATFSRWPV</sequence>
<keyword evidence="3" id="KW-1185">Reference proteome</keyword>
<organism evidence="2 3">
    <name type="scientific">Psychromicrobium lacuslunae</name>
    <dbReference type="NCBI Taxonomy" id="1618207"/>
    <lineage>
        <taxon>Bacteria</taxon>
        <taxon>Bacillati</taxon>
        <taxon>Actinomycetota</taxon>
        <taxon>Actinomycetes</taxon>
        <taxon>Micrococcales</taxon>
        <taxon>Micrococcaceae</taxon>
        <taxon>Psychromicrobium</taxon>
    </lineage>
</organism>
<dbReference type="KEGG" id="ari:UM93_09500"/>
<dbReference type="HOGENOM" id="CLU_044458_0_0_11"/>
<evidence type="ECO:0000313" key="2">
    <source>
        <dbReference type="EMBL" id="AJT41688.1"/>
    </source>
</evidence>
<dbReference type="InterPro" id="IPR016117">
    <property type="entry name" value="ArgJ-like_dom_sf"/>
</dbReference>
<comment type="similarity">
    <text evidence="1">Belongs to the peptidase S58 family.</text>
</comment>
<dbReference type="PANTHER" id="PTHR36512">
    <property type="entry name" value="D-AMINOPEPTIDASE"/>
    <property type="match status" value="1"/>
</dbReference>
<proteinExistence type="inferred from homology"/>
<protein>
    <submittedName>
        <fullName evidence="2">Peptidase S58</fullName>
    </submittedName>
</protein>
<dbReference type="InterPro" id="IPR005321">
    <property type="entry name" value="Peptidase_S58_DmpA"/>
</dbReference>
<name>A0A0D4BZD8_9MICC</name>
<dbReference type="CDD" id="cd02252">
    <property type="entry name" value="nylC_like"/>
    <property type="match status" value="1"/>
</dbReference>
<evidence type="ECO:0000256" key="1">
    <source>
        <dbReference type="ARBA" id="ARBA00007068"/>
    </source>
</evidence>
<dbReference type="AlphaFoldDB" id="A0A0D4BZD8"/>
<dbReference type="RefSeq" id="WP_045075218.1">
    <property type="nucleotide sequence ID" value="NZ_CP011005.1"/>
</dbReference>